<dbReference type="Pfam" id="PF18838">
    <property type="entry name" value="LPD23"/>
    <property type="match status" value="1"/>
</dbReference>
<evidence type="ECO:0008006" key="6">
    <source>
        <dbReference type="Google" id="ProtNLM"/>
    </source>
</evidence>
<keyword evidence="5" id="KW-1185">Reference proteome</keyword>
<dbReference type="EMBL" id="VOAV01000006">
    <property type="protein sequence ID" value="TWO30725.1"/>
    <property type="molecule type" value="Genomic_DNA"/>
</dbReference>
<organism evidence="4 5">
    <name type="scientific">Campylobacter lanienae</name>
    <dbReference type="NCBI Taxonomy" id="75658"/>
    <lineage>
        <taxon>Bacteria</taxon>
        <taxon>Pseudomonadati</taxon>
        <taxon>Campylobacterota</taxon>
        <taxon>Epsilonproteobacteria</taxon>
        <taxon>Campylobacterales</taxon>
        <taxon>Campylobacteraceae</taxon>
        <taxon>Campylobacter</taxon>
    </lineage>
</organism>
<reference evidence="4 5" key="1">
    <citation type="submission" date="2019-07" db="EMBL/GenBank/DDBJ databases">
        <title>Rapid identification of Enteric Bacteria from Whole Genome Sequences (WGS) using Average Nucleotide Identity (ANI).</title>
        <authorList>
            <person name="Lane C."/>
        </authorList>
    </citation>
    <scope>NUCLEOTIDE SEQUENCE [LARGE SCALE GENOMIC DNA]</scope>
    <source>
        <strain evidence="4 5">2013D-9588</strain>
    </source>
</reference>
<feature type="domain" description="Large polyvalent protein associated" evidence="3">
    <location>
        <begin position="458"/>
        <end position="514"/>
    </location>
</feature>
<dbReference type="RefSeq" id="WP_147498608.1">
    <property type="nucleotide sequence ID" value="NZ_VOAV01000006.1"/>
</dbReference>
<name>A0ABY3GB05_9BACT</name>
<feature type="domain" description="Phage-Barnase-EndoU-ColicinE5/D-RelE-like nuclease" evidence="2">
    <location>
        <begin position="209"/>
        <end position="314"/>
    </location>
</feature>
<evidence type="ECO:0000313" key="5">
    <source>
        <dbReference type="Proteomes" id="UP000321599"/>
    </source>
</evidence>
<proteinExistence type="predicted"/>
<dbReference type="InterPro" id="IPR041092">
    <property type="entry name" value="PBECR1"/>
</dbReference>
<dbReference type="Proteomes" id="UP000321599">
    <property type="component" value="Unassembled WGS sequence"/>
</dbReference>
<evidence type="ECO:0000313" key="4">
    <source>
        <dbReference type="EMBL" id="TWO30725.1"/>
    </source>
</evidence>
<evidence type="ECO:0000256" key="1">
    <source>
        <dbReference type="SAM" id="MobiDB-lite"/>
    </source>
</evidence>
<evidence type="ECO:0000259" key="2">
    <source>
        <dbReference type="Pfam" id="PF18809"/>
    </source>
</evidence>
<feature type="compositionally biased region" description="Polar residues" evidence="1">
    <location>
        <begin position="330"/>
        <end position="339"/>
    </location>
</feature>
<comment type="caution">
    <text evidence="4">The sequence shown here is derived from an EMBL/GenBank/DDBJ whole genome shotgun (WGS) entry which is preliminary data.</text>
</comment>
<protein>
    <recommendedName>
        <fullName evidence="6">Large polyvalent protein associated domain-containing protein</fullName>
    </recommendedName>
</protein>
<evidence type="ECO:0000259" key="3">
    <source>
        <dbReference type="Pfam" id="PF18838"/>
    </source>
</evidence>
<dbReference type="Pfam" id="PF18809">
    <property type="entry name" value="PBECR1"/>
    <property type="match status" value="1"/>
</dbReference>
<gene>
    <name evidence="4" type="ORF">XK09_01025</name>
</gene>
<feature type="region of interest" description="Disordered" evidence="1">
    <location>
        <begin position="329"/>
        <end position="350"/>
    </location>
</feature>
<sequence>MILNLQNGKNFYFYNHAPNKITNPAPKSDYADKLIDGNEAIQGTYKISDEIKQDLIKSLKEFVGSRQNLAENIANIQSRWWYKIKEQERLAPSILEGGKKANNGYDENLKKALEHEVYLFNQFERRIVKNPQKTSSDLELANNYYRFSKGDTYTKKALDDISQTRQILEQELNIKPIKEFGTNYAEFYHDGANAIKKLLTERQGQVAGAFEREELGDIDLVWGEVTDAIKHKGYGLSHILDKRMAEFMEQGLSKEQSEAKAIELINKLPDIIKNGEIEQNGGRFRLQKDNYVIGLTSEYKGEKRNWIITAFERGNPQSFTEADFKAKSDNLLTNPNKNSTPKEIKSQDQTTQPMMNGFSTMAMEKAILHLGSGGMGGVMNANAEQDPNKKAEAFVKGFLLGAGGSVGAMKMLENSAKLAPQLARTSQRLAKDLPMILNDRPDIIGKALGRTPKENYNYIFGGENAIGANKAKLKTAREMAKNGADESEIWAKTGWYKDIDKKWKFEINPKGAELDISALKKAKPNKLGDILKDDELFKAYPQVKDLSILPTQTKDGANAIYHEAFGSRQKAIFFDYDYLQNATNDELKSTLYHEIQHAIQSIEGFASGGNTQKLSYEEYKNLAGESEARNVEKRLNRTYSKDDAIDGEFNRLLINDIDNPKWQELKQKRKELILAGKQDEADKIKKQLDQRQEFLKSQAVKNVERFSSYSPHPFKTLDINPNDRIVKYGSGMSASANPRQKAKQYAKWLSQADKMPPQAPDELYKAYDKAKRT</sequence>
<dbReference type="InterPro" id="IPR040696">
    <property type="entry name" value="LPD23"/>
</dbReference>
<accession>A0ABY3GB05</accession>